<accession>A0A948RX89</accession>
<dbReference type="GO" id="GO:0016757">
    <property type="term" value="F:glycosyltransferase activity"/>
    <property type="evidence" value="ECO:0007669"/>
    <property type="project" value="InterPro"/>
</dbReference>
<dbReference type="InterPro" id="IPR023881">
    <property type="entry name" value="Thiol_BshA"/>
</dbReference>
<dbReference type="InterPro" id="IPR001296">
    <property type="entry name" value="Glyco_trans_1"/>
</dbReference>
<dbReference type="SUPFAM" id="SSF53756">
    <property type="entry name" value="UDP-Glycosyltransferase/glycogen phosphorylase"/>
    <property type="match status" value="1"/>
</dbReference>
<proteinExistence type="predicted"/>
<sequence length="375" mass="41787">MSDRPLRIGIVCYPSSGGSGIVATDLALALARGGDQVTLISYTRPIRFRSSLPNLDFFEVQTEHYPVFHHQPYTLSLAAGITSLARTKGLDIVHAHYAVPHATAAYLAKQILAPQELPVVTTLHGTDITLVGTRPAFYETTRFSILKSDRVTTVSHWLEAETRAKLDVDIPIQVIPNFIDGDIFKPRDSSRPRCFPDDRPIIMHISNFRKVKNVPAVIEVFRRVRRWIPARLVLIGHGPERPKVIEQIRELGLQDDVLVMGLQNSIEQILPEADLVLTPSEHESFGLVALEALASGVPVITTNMGGAVEVIEDGVTGFLRDPRDLEGMTEAALKILKNPTVKEEMGRLGRASALKRFSIDTIIRQYRELYREIRP</sequence>
<gene>
    <name evidence="3" type="primary">bshA</name>
    <name evidence="3" type="ORF">KJ970_09905</name>
</gene>
<dbReference type="InterPro" id="IPR028098">
    <property type="entry name" value="Glyco_trans_4-like_N"/>
</dbReference>
<evidence type="ECO:0000313" key="4">
    <source>
        <dbReference type="Proteomes" id="UP000777784"/>
    </source>
</evidence>
<dbReference type="PANTHER" id="PTHR45947">
    <property type="entry name" value="SULFOQUINOVOSYL TRANSFERASE SQD2"/>
    <property type="match status" value="1"/>
</dbReference>
<organism evidence="3 4">
    <name type="scientific">Eiseniibacteriota bacterium</name>
    <dbReference type="NCBI Taxonomy" id="2212470"/>
    <lineage>
        <taxon>Bacteria</taxon>
        <taxon>Candidatus Eiseniibacteriota</taxon>
    </lineage>
</organism>
<dbReference type="InterPro" id="IPR050194">
    <property type="entry name" value="Glycosyltransferase_grp1"/>
</dbReference>
<dbReference type="Pfam" id="PF00534">
    <property type="entry name" value="Glycos_transf_1"/>
    <property type="match status" value="1"/>
</dbReference>
<dbReference type="GO" id="GO:0071793">
    <property type="term" value="P:bacillithiol biosynthetic process"/>
    <property type="evidence" value="ECO:0007669"/>
    <property type="project" value="InterPro"/>
</dbReference>
<dbReference type="Gene3D" id="3.40.50.2000">
    <property type="entry name" value="Glycogen Phosphorylase B"/>
    <property type="match status" value="2"/>
</dbReference>
<dbReference type="PANTHER" id="PTHR45947:SF3">
    <property type="entry name" value="SULFOQUINOVOSYL TRANSFERASE SQD2"/>
    <property type="match status" value="1"/>
</dbReference>
<feature type="domain" description="Glycosyltransferase subfamily 4-like N-terminal" evidence="2">
    <location>
        <begin position="17"/>
        <end position="180"/>
    </location>
</feature>
<dbReference type="Proteomes" id="UP000777784">
    <property type="component" value="Unassembled WGS sequence"/>
</dbReference>
<evidence type="ECO:0000259" key="2">
    <source>
        <dbReference type="Pfam" id="PF13439"/>
    </source>
</evidence>
<dbReference type="EMBL" id="JAHJDP010000048">
    <property type="protein sequence ID" value="MBU2691232.1"/>
    <property type="molecule type" value="Genomic_DNA"/>
</dbReference>
<comment type="caution">
    <text evidence="3">The sequence shown here is derived from an EMBL/GenBank/DDBJ whole genome shotgun (WGS) entry which is preliminary data.</text>
</comment>
<dbReference type="NCBIfam" id="TIGR03999">
    <property type="entry name" value="thiol_BshA"/>
    <property type="match status" value="1"/>
</dbReference>
<dbReference type="Pfam" id="PF13439">
    <property type="entry name" value="Glyco_transf_4"/>
    <property type="match status" value="1"/>
</dbReference>
<evidence type="ECO:0000259" key="1">
    <source>
        <dbReference type="Pfam" id="PF00534"/>
    </source>
</evidence>
<dbReference type="AlphaFoldDB" id="A0A948RX89"/>
<reference evidence="3" key="1">
    <citation type="submission" date="2021-05" db="EMBL/GenBank/DDBJ databases">
        <title>Energy efficiency and biological interactions define the core microbiome of deep oligotrophic groundwater.</title>
        <authorList>
            <person name="Mehrshad M."/>
            <person name="Lopez-Fernandez M."/>
            <person name="Bell E."/>
            <person name="Bernier-Latmani R."/>
            <person name="Bertilsson S."/>
            <person name="Dopson M."/>
        </authorList>
    </citation>
    <scope>NUCLEOTIDE SEQUENCE</scope>
    <source>
        <strain evidence="3">Modern_marine.mb.64</strain>
    </source>
</reference>
<evidence type="ECO:0000313" key="3">
    <source>
        <dbReference type="EMBL" id="MBU2691232.1"/>
    </source>
</evidence>
<name>A0A948RX89_UNCEI</name>
<protein>
    <submittedName>
        <fullName evidence="3">N-acetyl-alpha-D-glucosaminyl L-malate synthase BshA</fullName>
    </submittedName>
</protein>
<feature type="domain" description="Glycosyl transferase family 1" evidence="1">
    <location>
        <begin position="195"/>
        <end position="349"/>
    </location>
</feature>